<dbReference type="Proteomes" id="UP000034137">
    <property type="component" value="Unassembled WGS sequence"/>
</dbReference>
<accession>A0A0G0SE15</accession>
<evidence type="ECO:0000256" key="5">
    <source>
        <dbReference type="ARBA" id="ARBA00023136"/>
    </source>
</evidence>
<dbReference type="NCBIfam" id="TIGR01145">
    <property type="entry name" value="ATP_synt_delta"/>
    <property type="match status" value="1"/>
</dbReference>
<keyword evidence="5 7" id="KW-0472">Membrane</keyword>
<sequence length="134" mass="15029">MKITNRQYAVSLHETVKDAKNNDQVKEVIKNFITLLVKNNNLNKVNGILEEFNKVWSEQTGIINASVLSATKLDKETLEDLEKFAMNVSGAKEVIIDNQIDKQVLAGFVLKVGDQILDGSLKTKIKELKTEISK</sequence>
<keyword evidence="6 7" id="KW-0066">ATP synthesis</keyword>
<evidence type="ECO:0000256" key="1">
    <source>
        <dbReference type="ARBA" id="ARBA00004370"/>
    </source>
</evidence>
<dbReference type="PANTHER" id="PTHR11910">
    <property type="entry name" value="ATP SYNTHASE DELTA CHAIN"/>
    <property type="match status" value="1"/>
</dbReference>
<dbReference type="PROSITE" id="PS00389">
    <property type="entry name" value="ATPASE_DELTA"/>
    <property type="match status" value="1"/>
</dbReference>
<organism evidence="8 9">
    <name type="scientific">Candidatus Falkowbacteria bacterium GW2011_GWF2_39_8</name>
    <dbReference type="NCBI Taxonomy" id="1618642"/>
    <lineage>
        <taxon>Bacteria</taxon>
        <taxon>Candidatus Falkowiibacteriota</taxon>
    </lineage>
</organism>
<evidence type="ECO:0000256" key="4">
    <source>
        <dbReference type="ARBA" id="ARBA00023065"/>
    </source>
</evidence>
<keyword evidence="7" id="KW-1003">Cell membrane</keyword>
<dbReference type="AlphaFoldDB" id="A0A0G0SE15"/>
<comment type="similarity">
    <text evidence="7">Belongs to the ATPase delta chain family.</text>
</comment>
<dbReference type="Pfam" id="PF00213">
    <property type="entry name" value="OSCP"/>
    <property type="match status" value="1"/>
</dbReference>
<protein>
    <recommendedName>
        <fullName evidence="7">ATP synthase subunit delta</fullName>
    </recommendedName>
    <alternativeName>
        <fullName evidence="7">ATP synthase F(1) sector subunit delta</fullName>
    </alternativeName>
    <alternativeName>
        <fullName evidence="7">F-type ATPase subunit delta</fullName>
        <shortName evidence="7">F-ATPase subunit delta</shortName>
    </alternativeName>
</protein>
<comment type="caution">
    <text evidence="8">The sequence shown here is derived from an EMBL/GenBank/DDBJ whole genome shotgun (WGS) entry which is preliminary data.</text>
</comment>
<keyword evidence="3 7" id="KW-0375">Hydrogen ion transport</keyword>
<reference evidence="8 9" key="1">
    <citation type="journal article" date="2015" name="Nature">
        <title>rRNA introns, odd ribosomes, and small enigmatic genomes across a large radiation of phyla.</title>
        <authorList>
            <person name="Brown C.T."/>
            <person name="Hug L.A."/>
            <person name="Thomas B.C."/>
            <person name="Sharon I."/>
            <person name="Castelle C.J."/>
            <person name="Singh A."/>
            <person name="Wilkins M.J."/>
            <person name="Williams K.H."/>
            <person name="Banfield J.F."/>
        </authorList>
    </citation>
    <scope>NUCLEOTIDE SEQUENCE [LARGE SCALE GENOMIC DNA]</scope>
</reference>
<keyword evidence="7" id="KW-0139">CF(1)</keyword>
<gene>
    <name evidence="7" type="primary">atpH</name>
    <name evidence="8" type="ORF">UT64_C0018G0018</name>
</gene>
<evidence type="ECO:0000256" key="2">
    <source>
        <dbReference type="ARBA" id="ARBA00022448"/>
    </source>
</evidence>
<comment type="function">
    <text evidence="7">This protein is part of the stalk that links CF(0) to CF(1). It either transmits conformational changes from CF(0) to CF(1) or is implicated in proton conduction.</text>
</comment>
<evidence type="ECO:0000256" key="7">
    <source>
        <dbReference type="HAMAP-Rule" id="MF_01416"/>
    </source>
</evidence>
<dbReference type="GO" id="GO:0046933">
    <property type="term" value="F:proton-transporting ATP synthase activity, rotational mechanism"/>
    <property type="evidence" value="ECO:0007669"/>
    <property type="project" value="UniProtKB-UniRule"/>
</dbReference>
<comment type="function">
    <text evidence="7">F(1)F(0) ATP synthase produces ATP from ADP in the presence of a proton or sodium gradient. F-type ATPases consist of two structural domains, F(1) containing the extramembraneous catalytic core and F(0) containing the membrane proton channel, linked together by a central stalk and a peripheral stalk. During catalysis, ATP synthesis in the catalytic domain of F(1) is coupled via a rotary mechanism of the central stalk subunits to proton translocation.</text>
</comment>
<dbReference type="InterPro" id="IPR026015">
    <property type="entry name" value="ATP_synth_OSCP/delta_N_sf"/>
</dbReference>
<dbReference type="GO" id="GO:0045259">
    <property type="term" value="C:proton-transporting ATP synthase complex"/>
    <property type="evidence" value="ECO:0007669"/>
    <property type="project" value="UniProtKB-KW"/>
</dbReference>
<dbReference type="InterPro" id="IPR000711">
    <property type="entry name" value="ATPase_OSCP/dsu"/>
</dbReference>
<evidence type="ECO:0000313" key="9">
    <source>
        <dbReference type="Proteomes" id="UP000034137"/>
    </source>
</evidence>
<dbReference type="EMBL" id="LBXO01000018">
    <property type="protein sequence ID" value="KKR32955.1"/>
    <property type="molecule type" value="Genomic_DNA"/>
</dbReference>
<evidence type="ECO:0000256" key="6">
    <source>
        <dbReference type="ARBA" id="ARBA00023310"/>
    </source>
</evidence>
<dbReference type="InterPro" id="IPR020781">
    <property type="entry name" value="ATPase_OSCP/d_CS"/>
</dbReference>
<keyword evidence="2 7" id="KW-0813">Transport</keyword>
<dbReference type="HAMAP" id="MF_01416">
    <property type="entry name" value="ATP_synth_delta_bact"/>
    <property type="match status" value="1"/>
</dbReference>
<dbReference type="GO" id="GO:0005886">
    <property type="term" value="C:plasma membrane"/>
    <property type="evidence" value="ECO:0007669"/>
    <property type="project" value="UniProtKB-SubCell"/>
</dbReference>
<dbReference type="SUPFAM" id="SSF47928">
    <property type="entry name" value="N-terminal domain of the delta subunit of the F1F0-ATP synthase"/>
    <property type="match status" value="1"/>
</dbReference>
<name>A0A0G0SE15_9BACT</name>
<evidence type="ECO:0000256" key="3">
    <source>
        <dbReference type="ARBA" id="ARBA00022781"/>
    </source>
</evidence>
<comment type="subcellular location">
    <subcellularLocation>
        <location evidence="7">Cell membrane</location>
        <topology evidence="7">Peripheral membrane protein</topology>
    </subcellularLocation>
    <subcellularLocation>
        <location evidence="1">Membrane</location>
    </subcellularLocation>
</comment>
<proteinExistence type="inferred from homology"/>
<evidence type="ECO:0000313" key="8">
    <source>
        <dbReference type="EMBL" id="KKR32955.1"/>
    </source>
</evidence>
<keyword evidence="4 7" id="KW-0406">Ion transport</keyword>